<dbReference type="PROSITE" id="PS50850">
    <property type="entry name" value="MFS"/>
    <property type="match status" value="1"/>
</dbReference>
<feature type="compositionally biased region" description="Polar residues" evidence="6">
    <location>
        <begin position="26"/>
        <end position="42"/>
    </location>
</feature>
<organism evidence="9 10">
    <name type="scientific">Psilocybe cf. subviscida</name>
    <dbReference type="NCBI Taxonomy" id="2480587"/>
    <lineage>
        <taxon>Eukaryota</taxon>
        <taxon>Fungi</taxon>
        <taxon>Dikarya</taxon>
        <taxon>Basidiomycota</taxon>
        <taxon>Agaricomycotina</taxon>
        <taxon>Agaricomycetes</taxon>
        <taxon>Agaricomycetidae</taxon>
        <taxon>Agaricales</taxon>
        <taxon>Agaricineae</taxon>
        <taxon>Strophariaceae</taxon>
        <taxon>Psilocybe</taxon>
    </lineage>
</organism>
<comment type="caution">
    <text evidence="9">The sequence shown here is derived from an EMBL/GenBank/DDBJ whole genome shotgun (WGS) entry which is preliminary data.</text>
</comment>
<feature type="transmembrane region" description="Helical" evidence="7">
    <location>
        <begin position="124"/>
        <end position="142"/>
    </location>
</feature>
<feature type="transmembrane region" description="Helical" evidence="7">
    <location>
        <begin position="210"/>
        <end position="231"/>
    </location>
</feature>
<feature type="compositionally biased region" description="Polar residues" evidence="6">
    <location>
        <begin position="1"/>
        <end position="15"/>
    </location>
</feature>
<accession>A0A8H5AXN2</accession>
<feature type="region of interest" description="Disordered" evidence="6">
    <location>
        <begin position="1"/>
        <end position="45"/>
    </location>
</feature>
<feature type="transmembrane region" description="Helical" evidence="7">
    <location>
        <begin position="318"/>
        <end position="338"/>
    </location>
</feature>
<evidence type="ECO:0000256" key="3">
    <source>
        <dbReference type="ARBA" id="ARBA00022692"/>
    </source>
</evidence>
<sequence>MSNDSSHTSDTTAMNNHDEKADSNEHASTQVQTYTQPTSPENIDSEASRFSKREKWFIVCFTAFVGLFSPLTANIYFPALPALSRAFNKSTELINLTVTMYMILQGVAPMLWGPVSDHFGRRPISAICLLILSLSCVGLALVPTSAFWLLMFLRCIQASGSASTIAVGAGVVGDISTRAERGGFFGIFTIGPMAPIGPVLGGVLSDKLGWRAIFWFLCIAASVCFVIIILFQPETLQLIADRGQHNVPILYKPVLPVIGRNSPAVPSTATRPKVSRNPFRLFLNPDVDVLLLIAAISCAIFYGVIATISTSFAEAYPFLTQTTIGLCFLSIGGGMMFGSSVSGRVFDRQYAKYKAKAQARMSADPTADMTREESFPLEKARLRLIPYLIILQVVACAGYGWSIQKRVNIAVPLILHFIIGSSGIAIMNGASTLMIDLVPGQSSSVTACNNFVRCTLSAVLVSVIDLIIKAIGNGWTYVILAVFELLSIPLIFLAIRIGPKYRVRRQRQREEALLKASQ</sequence>
<feature type="compositionally biased region" description="Basic and acidic residues" evidence="6">
    <location>
        <begin position="16"/>
        <end position="25"/>
    </location>
</feature>
<evidence type="ECO:0000256" key="1">
    <source>
        <dbReference type="ARBA" id="ARBA00004141"/>
    </source>
</evidence>
<name>A0A8H5AXN2_9AGAR</name>
<evidence type="ECO:0000256" key="5">
    <source>
        <dbReference type="ARBA" id="ARBA00023136"/>
    </source>
</evidence>
<dbReference type="InterPro" id="IPR020846">
    <property type="entry name" value="MFS_dom"/>
</dbReference>
<feature type="domain" description="Major facilitator superfamily (MFS) profile" evidence="8">
    <location>
        <begin position="58"/>
        <end position="499"/>
    </location>
</feature>
<evidence type="ECO:0000256" key="4">
    <source>
        <dbReference type="ARBA" id="ARBA00022989"/>
    </source>
</evidence>
<evidence type="ECO:0000313" key="10">
    <source>
        <dbReference type="Proteomes" id="UP000567179"/>
    </source>
</evidence>
<reference evidence="9 10" key="1">
    <citation type="journal article" date="2020" name="ISME J.">
        <title>Uncovering the hidden diversity of litter-decomposition mechanisms in mushroom-forming fungi.</title>
        <authorList>
            <person name="Floudas D."/>
            <person name="Bentzer J."/>
            <person name="Ahren D."/>
            <person name="Johansson T."/>
            <person name="Persson P."/>
            <person name="Tunlid A."/>
        </authorList>
    </citation>
    <scope>NUCLEOTIDE SEQUENCE [LARGE SCALE GENOMIC DNA]</scope>
    <source>
        <strain evidence="9 10">CBS 101986</strain>
    </source>
</reference>
<evidence type="ECO:0000256" key="2">
    <source>
        <dbReference type="ARBA" id="ARBA00022448"/>
    </source>
</evidence>
<dbReference type="SUPFAM" id="SSF103473">
    <property type="entry name" value="MFS general substrate transporter"/>
    <property type="match status" value="1"/>
</dbReference>
<dbReference type="OrthoDB" id="440553at2759"/>
<evidence type="ECO:0000256" key="6">
    <source>
        <dbReference type="SAM" id="MobiDB-lite"/>
    </source>
</evidence>
<keyword evidence="4 7" id="KW-1133">Transmembrane helix</keyword>
<keyword evidence="10" id="KW-1185">Reference proteome</keyword>
<feature type="transmembrane region" description="Helical" evidence="7">
    <location>
        <begin position="93"/>
        <end position="112"/>
    </location>
</feature>
<dbReference type="InterPro" id="IPR011701">
    <property type="entry name" value="MFS"/>
</dbReference>
<gene>
    <name evidence="9" type="ORF">D9619_002950</name>
</gene>
<evidence type="ECO:0000313" key="9">
    <source>
        <dbReference type="EMBL" id="KAF5312980.1"/>
    </source>
</evidence>
<evidence type="ECO:0000259" key="8">
    <source>
        <dbReference type="PROSITE" id="PS50850"/>
    </source>
</evidence>
<feature type="transmembrane region" description="Helical" evidence="7">
    <location>
        <begin position="477"/>
        <end position="499"/>
    </location>
</feature>
<feature type="transmembrane region" description="Helical" evidence="7">
    <location>
        <begin position="56"/>
        <end position="77"/>
    </location>
</feature>
<dbReference type="Gene3D" id="1.20.1720.10">
    <property type="entry name" value="Multidrug resistance protein D"/>
    <property type="match status" value="1"/>
</dbReference>
<dbReference type="GO" id="GO:0022857">
    <property type="term" value="F:transmembrane transporter activity"/>
    <property type="evidence" value="ECO:0007669"/>
    <property type="project" value="InterPro"/>
</dbReference>
<comment type="subcellular location">
    <subcellularLocation>
        <location evidence="1">Membrane</location>
        <topology evidence="1">Multi-pass membrane protein</topology>
    </subcellularLocation>
</comment>
<dbReference type="GO" id="GO:0005886">
    <property type="term" value="C:plasma membrane"/>
    <property type="evidence" value="ECO:0007669"/>
    <property type="project" value="TreeGrafter"/>
</dbReference>
<dbReference type="Proteomes" id="UP000567179">
    <property type="component" value="Unassembled WGS sequence"/>
</dbReference>
<dbReference type="PANTHER" id="PTHR23502">
    <property type="entry name" value="MAJOR FACILITATOR SUPERFAMILY"/>
    <property type="match status" value="1"/>
</dbReference>
<feature type="transmembrane region" description="Helical" evidence="7">
    <location>
        <begin position="409"/>
        <end position="430"/>
    </location>
</feature>
<keyword evidence="5 7" id="KW-0472">Membrane</keyword>
<dbReference type="AlphaFoldDB" id="A0A8H5AXN2"/>
<dbReference type="FunFam" id="1.20.1250.20:FF:000172">
    <property type="entry name" value="MFS multidrug resistance transporter"/>
    <property type="match status" value="1"/>
</dbReference>
<dbReference type="EMBL" id="JAACJJ010000056">
    <property type="protein sequence ID" value="KAF5312980.1"/>
    <property type="molecule type" value="Genomic_DNA"/>
</dbReference>
<feature type="transmembrane region" description="Helical" evidence="7">
    <location>
        <begin position="184"/>
        <end position="204"/>
    </location>
</feature>
<protein>
    <recommendedName>
        <fullName evidence="8">Major facilitator superfamily (MFS) profile domain-containing protein</fullName>
    </recommendedName>
</protein>
<keyword evidence="3 7" id="KW-0812">Transmembrane</keyword>
<keyword evidence="2" id="KW-0813">Transport</keyword>
<dbReference type="PANTHER" id="PTHR23502:SF51">
    <property type="entry name" value="QUINIDINE RESISTANCE PROTEIN 1-RELATED"/>
    <property type="match status" value="1"/>
</dbReference>
<dbReference type="Pfam" id="PF07690">
    <property type="entry name" value="MFS_1"/>
    <property type="match status" value="1"/>
</dbReference>
<feature type="transmembrane region" description="Helical" evidence="7">
    <location>
        <begin position="289"/>
        <end position="312"/>
    </location>
</feature>
<dbReference type="InterPro" id="IPR036259">
    <property type="entry name" value="MFS_trans_sf"/>
</dbReference>
<feature type="transmembrane region" description="Helical" evidence="7">
    <location>
        <begin position="384"/>
        <end position="403"/>
    </location>
</feature>
<proteinExistence type="predicted"/>
<evidence type="ECO:0000256" key="7">
    <source>
        <dbReference type="SAM" id="Phobius"/>
    </source>
</evidence>